<feature type="region of interest" description="Disordered" evidence="1">
    <location>
        <begin position="44"/>
        <end position="63"/>
    </location>
</feature>
<evidence type="ECO:0000256" key="1">
    <source>
        <dbReference type="SAM" id="MobiDB-lite"/>
    </source>
</evidence>
<feature type="region of interest" description="Disordered" evidence="1">
    <location>
        <begin position="1"/>
        <end position="20"/>
    </location>
</feature>
<proteinExistence type="predicted"/>
<accession>A0A7S3X7N0</accession>
<protein>
    <submittedName>
        <fullName evidence="2">Uncharacterized protein</fullName>
    </submittedName>
</protein>
<evidence type="ECO:0000313" key="2">
    <source>
        <dbReference type="EMBL" id="CAE0599690.1"/>
    </source>
</evidence>
<reference evidence="2" key="1">
    <citation type="submission" date="2021-01" db="EMBL/GenBank/DDBJ databases">
        <authorList>
            <person name="Corre E."/>
            <person name="Pelletier E."/>
            <person name="Niang G."/>
            <person name="Scheremetjew M."/>
            <person name="Finn R."/>
            <person name="Kale V."/>
            <person name="Holt S."/>
            <person name="Cochrane G."/>
            <person name="Meng A."/>
            <person name="Brown T."/>
            <person name="Cohen L."/>
        </authorList>
    </citation>
    <scope>NUCLEOTIDE SEQUENCE</scope>
    <source>
        <strain evidence="2">379</strain>
    </source>
</reference>
<name>A0A7S3X7N0_EMIHU</name>
<dbReference type="AlphaFoldDB" id="A0A7S3X7N0"/>
<organism evidence="2">
    <name type="scientific">Emiliania huxleyi</name>
    <name type="common">Coccolithophore</name>
    <name type="synonym">Pontosphaera huxleyi</name>
    <dbReference type="NCBI Taxonomy" id="2903"/>
    <lineage>
        <taxon>Eukaryota</taxon>
        <taxon>Haptista</taxon>
        <taxon>Haptophyta</taxon>
        <taxon>Prymnesiophyceae</taxon>
        <taxon>Isochrysidales</taxon>
        <taxon>Noelaerhabdaceae</taxon>
        <taxon>Emiliania</taxon>
    </lineage>
</organism>
<dbReference type="EMBL" id="HBIR01060937">
    <property type="protein sequence ID" value="CAE0599690.1"/>
    <property type="molecule type" value="Transcribed_RNA"/>
</dbReference>
<gene>
    <name evidence="2" type="ORF">EHUX00137_LOCUS47338</name>
</gene>
<sequence length="93" mass="9952">MWSALSSCEARRSSEVSRGSWSSSLAISTFVASCWYPRLADGGEQRCSDEPSPPMSPPSPVLSDKEAVDAFRSAALAFLPPAGEWWSLKGLSA</sequence>
<feature type="compositionally biased region" description="Pro residues" evidence="1">
    <location>
        <begin position="51"/>
        <end position="60"/>
    </location>
</feature>